<protein>
    <submittedName>
        <fullName evidence="1">Uncharacterized protein</fullName>
    </submittedName>
</protein>
<evidence type="ECO:0000313" key="2">
    <source>
        <dbReference type="Proteomes" id="UP000017559"/>
    </source>
</evidence>
<sequence length="135" mass="15696">MPDPQSIFANIVESANVHPSEFAVLREYQYQLAIIDAHFKIVNVTGIKNKAPSRYYYPILERIQFLPEDTESELIDPICTYYEKLILPDNLPTMKHIGTDNDADTQWLLYIHYSYNLILCHKQPENKPTPQNVIS</sequence>
<gene>
    <name evidence="1" type="ORF">Moror_5461</name>
</gene>
<proteinExistence type="predicted"/>
<keyword evidence="2" id="KW-1185">Reference proteome</keyword>
<dbReference type="KEGG" id="mrr:Moror_5461"/>
<evidence type="ECO:0000313" key="1">
    <source>
        <dbReference type="EMBL" id="ESK81629.1"/>
    </source>
</evidence>
<dbReference type="Proteomes" id="UP000017559">
    <property type="component" value="Unassembled WGS sequence"/>
</dbReference>
<name>V2XQC6_MONRO</name>
<comment type="caution">
    <text evidence="1">The sequence shown here is derived from an EMBL/GenBank/DDBJ whole genome shotgun (WGS) entry which is preliminary data.</text>
</comment>
<dbReference type="EMBL" id="AWSO01002334">
    <property type="protein sequence ID" value="ESK81629.1"/>
    <property type="molecule type" value="Genomic_DNA"/>
</dbReference>
<dbReference type="HOGENOM" id="CLU_1886306_0_0_1"/>
<accession>V2XQC6</accession>
<organism evidence="1 2">
    <name type="scientific">Moniliophthora roreri (strain MCA 2997)</name>
    <name type="common">Cocoa frosty pod rot fungus</name>
    <name type="synonym">Crinipellis roreri</name>
    <dbReference type="NCBI Taxonomy" id="1381753"/>
    <lineage>
        <taxon>Eukaryota</taxon>
        <taxon>Fungi</taxon>
        <taxon>Dikarya</taxon>
        <taxon>Basidiomycota</taxon>
        <taxon>Agaricomycotina</taxon>
        <taxon>Agaricomycetes</taxon>
        <taxon>Agaricomycetidae</taxon>
        <taxon>Agaricales</taxon>
        <taxon>Marasmiineae</taxon>
        <taxon>Marasmiaceae</taxon>
        <taxon>Moniliophthora</taxon>
    </lineage>
</organism>
<dbReference type="AlphaFoldDB" id="V2XQC6"/>
<reference evidence="1 2" key="1">
    <citation type="journal article" date="2014" name="BMC Genomics">
        <title>Genome and secretome analysis of the hemibiotrophic fungal pathogen, Moniliophthora roreri, which causes frosty pod rot disease of cacao: mechanisms of the biotrophic and necrotrophic phases.</title>
        <authorList>
            <person name="Meinhardt L.W."/>
            <person name="Costa G.G.L."/>
            <person name="Thomazella D.P.T."/>
            <person name="Teixeira P.J.P.L."/>
            <person name="Carazzolle M.F."/>
            <person name="Schuster S.C."/>
            <person name="Carlson J.E."/>
            <person name="Guiltinan M.J."/>
            <person name="Mieczkowski P."/>
            <person name="Farmer A."/>
            <person name="Ramaraj T."/>
            <person name="Crozier J."/>
            <person name="Davis R.E."/>
            <person name="Shao J."/>
            <person name="Melnick R.L."/>
            <person name="Pereira G.A.G."/>
            <person name="Bailey B.A."/>
        </authorList>
    </citation>
    <scope>NUCLEOTIDE SEQUENCE [LARGE SCALE GENOMIC DNA]</scope>
    <source>
        <strain evidence="1 2">MCA 2997</strain>
    </source>
</reference>